<name>A0A6M6DJG1_PRIMG</name>
<accession>A0A6M6DJG1</accession>
<dbReference type="PANTHER" id="PTHR43133:SF51">
    <property type="entry name" value="RNA POLYMERASE SIGMA FACTOR"/>
    <property type="match status" value="1"/>
</dbReference>
<dbReference type="InterPro" id="IPR013324">
    <property type="entry name" value="RNA_pol_sigma_r3/r4-like"/>
</dbReference>
<dbReference type="SUPFAM" id="SSF88659">
    <property type="entry name" value="Sigma3 and sigma4 domains of RNA polymerase sigma factors"/>
    <property type="match status" value="1"/>
</dbReference>
<protein>
    <submittedName>
        <fullName evidence="5">Sigma-70 family RNA polymerase sigma factor</fullName>
    </submittedName>
</protein>
<dbReference type="NCBIfam" id="TIGR02937">
    <property type="entry name" value="sigma70-ECF"/>
    <property type="match status" value="1"/>
</dbReference>
<dbReference type="AlphaFoldDB" id="A0A6M6DJG1"/>
<dbReference type="GO" id="GO:0006352">
    <property type="term" value="P:DNA-templated transcription initiation"/>
    <property type="evidence" value="ECO:0007669"/>
    <property type="project" value="InterPro"/>
</dbReference>
<dbReference type="PANTHER" id="PTHR43133">
    <property type="entry name" value="RNA POLYMERASE ECF-TYPE SIGMA FACTO"/>
    <property type="match status" value="1"/>
</dbReference>
<dbReference type="RefSeq" id="WP_171776411.1">
    <property type="nucleotide sequence ID" value="NZ_CP045267.1"/>
</dbReference>
<organism evidence="5 6">
    <name type="scientific">Priestia megaterium</name>
    <name type="common">Bacillus megaterium</name>
    <dbReference type="NCBI Taxonomy" id="1404"/>
    <lineage>
        <taxon>Bacteria</taxon>
        <taxon>Bacillati</taxon>
        <taxon>Bacillota</taxon>
        <taxon>Bacilli</taxon>
        <taxon>Bacillales</taxon>
        <taxon>Bacillaceae</taxon>
        <taxon>Priestia</taxon>
    </lineage>
</organism>
<dbReference type="InterPro" id="IPR013249">
    <property type="entry name" value="RNA_pol_sigma70_r4_t2"/>
</dbReference>
<evidence type="ECO:0000256" key="2">
    <source>
        <dbReference type="ARBA" id="ARBA00023082"/>
    </source>
</evidence>
<dbReference type="InterPro" id="IPR036388">
    <property type="entry name" value="WH-like_DNA-bd_sf"/>
</dbReference>
<dbReference type="Proteomes" id="UP000501076">
    <property type="component" value="Plasmid pFDU301E"/>
</dbReference>
<dbReference type="CDD" id="cd06171">
    <property type="entry name" value="Sigma70_r4"/>
    <property type="match status" value="1"/>
</dbReference>
<geneLocation type="plasmid" evidence="6">
    <name>pfdu301e</name>
</geneLocation>
<proteinExistence type="predicted"/>
<dbReference type="GO" id="GO:0003677">
    <property type="term" value="F:DNA binding"/>
    <property type="evidence" value="ECO:0007669"/>
    <property type="project" value="InterPro"/>
</dbReference>
<reference evidence="5 6" key="1">
    <citation type="submission" date="2019-10" db="EMBL/GenBank/DDBJ databases">
        <title>Complete genome sequences for adaption low water activity.</title>
        <authorList>
            <person name="Zhao L."/>
            <person name="Zhong J."/>
        </authorList>
    </citation>
    <scope>NUCLEOTIDE SEQUENCE [LARGE SCALE GENOMIC DNA]</scope>
    <source>
        <strain evidence="5 6">FDU301</strain>
        <plasmid evidence="6">pfdu301e</plasmid>
    </source>
</reference>
<dbReference type="GO" id="GO:0016987">
    <property type="term" value="F:sigma factor activity"/>
    <property type="evidence" value="ECO:0007669"/>
    <property type="project" value="UniProtKB-KW"/>
</dbReference>
<evidence type="ECO:0000259" key="4">
    <source>
        <dbReference type="Pfam" id="PF08281"/>
    </source>
</evidence>
<dbReference type="Gene3D" id="1.10.10.10">
    <property type="entry name" value="Winged helix-like DNA-binding domain superfamily/Winged helix DNA-binding domain"/>
    <property type="match status" value="1"/>
</dbReference>
<evidence type="ECO:0000313" key="6">
    <source>
        <dbReference type="Proteomes" id="UP000501076"/>
    </source>
</evidence>
<evidence type="ECO:0000256" key="1">
    <source>
        <dbReference type="ARBA" id="ARBA00023015"/>
    </source>
</evidence>
<feature type="domain" description="RNA polymerase sigma factor 70 region 4 type 2" evidence="4">
    <location>
        <begin position="81"/>
        <end position="124"/>
    </location>
</feature>
<keyword evidence="2" id="KW-0731">Sigma factor</keyword>
<dbReference type="EMBL" id="CP045267">
    <property type="protein sequence ID" value="QJX74690.1"/>
    <property type="molecule type" value="Genomic_DNA"/>
</dbReference>
<dbReference type="Pfam" id="PF08281">
    <property type="entry name" value="Sigma70_r4_2"/>
    <property type="match status" value="1"/>
</dbReference>
<sequence>MWIKYYQLLQVEGKDSKNSAYAWLYRSTVNQSIDFLRRVKNKPITSSNYIEMDQYVQSNNTIILEQFIIDRSENEELCKKIKHLPDKYQQVIVYFYFKDLPYGEIATILNISVGTVKARLHRAKFLLRKMYAKQGSD</sequence>
<evidence type="ECO:0000256" key="3">
    <source>
        <dbReference type="ARBA" id="ARBA00023163"/>
    </source>
</evidence>
<evidence type="ECO:0000313" key="5">
    <source>
        <dbReference type="EMBL" id="QJX74690.1"/>
    </source>
</evidence>
<keyword evidence="3" id="KW-0804">Transcription</keyword>
<keyword evidence="5" id="KW-0614">Plasmid</keyword>
<dbReference type="InterPro" id="IPR039425">
    <property type="entry name" value="RNA_pol_sigma-70-like"/>
</dbReference>
<gene>
    <name evidence="5" type="ORF">FDZ14_00305</name>
</gene>
<keyword evidence="1" id="KW-0805">Transcription regulation</keyword>
<dbReference type="InterPro" id="IPR014284">
    <property type="entry name" value="RNA_pol_sigma-70_dom"/>
</dbReference>